<protein>
    <submittedName>
        <fullName evidence="2">Uncharacterized protein</fullName>
    </submittedName>
</protein>
<organism evidence="2 3">
    <name type="scientific">Bifidobacterium cuniculi</name>
    <dbReference type="NCBI Taxonomy" id="1688"/>
    <lineage>
        <taxon>Bacteria</taxon>
        <taxon>Bacillati</taxon>
        <taxon>Actinomycetota</taxon>
        <taxon>Actinomycetes</taxon>
        <taxon>Bifidobacteriales</taxon>
        <taxon>Bifidobacteriaceae</taxon>
        <taxon>Bifidobacterium</taxon>
    </lineage>
</organism>
<evidence type="ECO:0000256" key="1">
    <source>
        <dbReference type="SAM" id="Phobius"/>
    </source>
</evidence>
<dbReference type="OrthoDB" id="3233512at2"/>
<dbReference type="STRING" id="1688.BCUN_0710"/>
<evidence type="ECO:0000313" key="2">
    <source>
        <dbReference type="EMBL" id="KFI66203.1"/>
    </source>
</evidence>
<keyword evidence="1" id="KW-0812">Transmembrane</keyword>
<keyword evidence="3" id="KW-1185">Reference proteome</keyword>
<keyword evidence="1" id="KW-0472">Membrane</keyword>
<proteinExistence type="predicted"/>
<comment type="caution">
    <text evidence="2">The sequence shown here is derived from an EMBL/GenBank/DDBJ whole genome shotgun (WGS) entry which is preliminary data.</text>
</comment>
<feature type="transmembrane region" description="Helical" evidence="1">
    <location>
        <begin position="40"/>
        <end position="59"/>
    </location>
</feature>
<dbReference type="AlphaFoldDB" id="A0A087B5A3"/>
<name>A0A087B5A3_9BIFI</name>
<dbReference type="RefSeq" id="WP_033518876.1">
    <property type="nucleotide sequence ID" value="NZ_JGYV01000001.1"/>
</dbReference>
<feature type="transmembrane region" description="Helical" evidence="1">
    <location>
        <begin position="6"/>
        <end position="28"/>
    </location>
</feature>
<dbReference type="Proteomes" id="UP000029067">
    <property type="component" value="Unassembled WGS sequence"/>
</dbReference>
<gene>
    <name evidence="2" type="ORF">BCUN_0710</name>
</gene>
<accession>A0A087B5A3</accession>
<sequence>MSTAEIIVSIVAGLGCLALGVFLGAMPFRRKEITEAQYKYQQLGGVLACGVVVILILLGMDIASWIVIGALVVGAAGSRIPAVHRWLLGQFPMLRPAEPTSPLKRAKRK</sequence>
<reference evidence="2 3" key="1">
    <citation type="submission" date="2014-03" db="EMBL/GenBank/DDBJ databases">
        <title>Genomics of Bifidobacteria.</title>
        <authorList>
            <person name="Ventura M."/>
            <person name="Milani C."/>
            <person name="Lugli G.A."/>
        </authorList>
    </citation>
    <scope>NUCLEOTIDE SEQUENCE [LARGE SCALE GENOMIC DNA]</scope>
    <source>
        <strain evidence="2 3">LMG 10738</strain>
    </source>
</reference>
<keyword evidence="1" id="KW-1133">Transmembrane helix</keyword>
<evidence type="ECO:0000313" key="3">
    <source>
        <dbReference type="Proteomes" id="UP000029067"/>
    </source>
</evidence>
<dbReference type="EMBL" id="JGYV01000001">
    <property type="protein sequence ID" value="KFI66203.1"/>
    <property type="molecule type" value="Genomic_DNA"/>
</dbReference>
<dbReference type="eggNOG" id="ENOG5031Y8I">
    <property type="taxonomic scope" value="Bacteria"/>
</dbReference>